<gene>
    <name evidence="5" type="ORF">SAMN06295900_1352</name>
</gene>
<organism evidence="5 6">
    <name type="scientific">Trinickia caryophylli</name>
    <name type="common">Paraburkholderia caryophylli</name>
    <dbReference type="NCBI Taxonomy" id="28094"/>
    <lineage>
        <taxon>Bacteria</taxon>
        <taxon>Pseudomonadati</taxon>
        <taxon>Pseudomonadota</taxon>
        <taxon>Betaproteobacteria</taxon>
        <taxon>Burkholderiales</taxon>
        <taxon>Burkholderiaceae</taxon>
        <taxon>Trinickia</taxon>
    </lineage>
</organism>
<dbReference type="GeneID" id="95553113"/>
<dbReference type="InterPro" id="IPR000917">
    <property type="entry name" value="Sulfatase_N"/>
</dbReference>
<dbReference type="Proteomes" id="UP000192911">
    <property type="component" value="Unassembled WGS sequence"/>
</dbReference>
<accession>A0A1X7HBY3</accession>
<reference evidence="6" key="1">
    <citation type="submission" date="2017-04" db="EMBL/GenBank/DDBJ databases">
        <authorList>
            <person name="Varghese N."/>
            <person name="Submissions S."/>
        </authorList>
    </citation>
    <scope>NUCLEOTIDE SEQUENCE [LARGE SCALE GENOMIC DNA]</scope>
    <source>
        <strain evidence="6">Ballard 720</strain>
    </source>
</reference>
<keyword evidence="2" id="KW-0378">Hydrolase</keyword>
<evidence type="ECO:0000256" key="1">
    <source>
        <dbReference type="ARBA" id="ARBA00022723"/>
    </source>
</evidence>
<dbReference type="Gene3D" id="3.40.720.10">
    <property type="entry name" value="Alkaline Phosphatase, subunit A"/>
    <property type="match status" value="1"/>
</dbReference>
<feature type="domain" description="Sulfatase N-terminal" evidence="4">
    <location>
        <begin position="5"/>
        <end position="355"/>
    </location>
</feature>
<feature type="region of interest" description="Disordered" evidence="3">
    <location>
        <begin position="468"/>
        <end position="503"/>
    </location>
</feature>
<protein>
    <submittedName>
        <fullName evidence="5">Arylsulfatase A</fullName>
    </submittedName>
</protein>
<keyword evidence="1" id="KW-0479">Metal-binding</keyword>
<feature type="compositionally biased region" description="Basic and acidic residues" evidence="3">
    <location>
        <begin position="490"/>
        <end position="503"/>
    </location>
</feature>
<evidence type="ECO:0000256" key="3">
    <source>
        <dbReference type="SAM" id="MobiDB-lite"/>
    </source>
</evidence>
<dbReference type="Pfam" id="PF00884">
    <property type="entry name" value="Sulfatase"/>
    <property type="match status" value="1"/>
</dbReference>
<name>A0A1X7HBY3_TRICW</name>
<keyword evidence="6" id="KW-1185">Reference proteome</keyword>
<sequence length="503" mass="56937">MNIQPNVLLICADHWSGSMFGVAGHPALQTPGLDEIAQAGVRFNRAYSECPVCIPARRTLMTGLSPRGHGDRVFKDDLRFPSVTTLAQAFRDAGYQADAVGKLHVHPQRDRIGFDNVILDDEGRPQWGVVDDYDIYLGDIGLAGRQFDHGMSNNQYHWRAWHLPEEVHPTAWASRMMARTIKRRDPTRPAFWYLGFRAPHPPLVPPQAYLDIYKDIDIDEPYFGSWLKNNPDEMPFGVSAVWQRMNRYTDKQLLAARKAFYALCTQVDHQIRYLVGTLRMEGLLDNTIICFTSDHGDMLGNHHMLAKRVFYENAACVPMIIRGVQGCERLPEGKVDNRVVGLQDVMPTLLDLCGIPIPTHVEGVSMLADRSRETLYGECSEGEHSTRMMHDGRYKLIYYATGNAVQLFDLESDPNELTDLSALEEHADVLQLLTQKLIAEFYGDDLAWVKDGKLVGTPNKTFRLAPHRNLNSQRGDGWPPSPPVDIPQVEWHRNTHGEEQSAK</sequence>
<dbReference type="STRING" id="28094.SAMN06295900_1352"/>
<evidence type="ECO:0000256" key="2">
    <source>
        <dbReference type="ARBA" id="ARBA00022801"/>
    </source>
</evidence>
<proteinExistence type="predicted"/>
<dbReference type="AlphaFoldDB" id="A0A1X7HBY3"/>
<evidence type="ECO:0000313" key="6">
    <source>
        <dbReference type="Proteomes" id="UP000192911"/>
    </source>
</evidence>
<evidence type="ECO:0000313" key="5">
    <source>
        <dbReference type="EMBL" id="SMF83541.1"/>
    </source>
</evidence>
<dbReference type="GO" id="GO:0046872">
    <property type="term" value="F:metal ion binding"/>
    <property type="evidence" value="ECO:0007669"/>
    <property type="project" value="UniProtKB-KW"/>
</dbReference>
<dbReference type="OrthoDB" id="9766107at2"/>
<dbReference type="PANTHER" id="PTHR45953:SF1">
    <property type="entry name" value="IDURONATE 2-SULFATASE"/>
    <property type="match status" value="1"/>
</dbReference>
<dbReference type="RefSeq" id="WP_085230879.1">
    <property type="nucleotide sequence ID" value="NZ_BSQD01000029.1"/>
</dbReference>
<dbReference type="GO" id="GO:0005737">
    <property type="term" value="C:cytoplasm"/>
    <property type="evidence" value="ECO:0007669"/>
    <property type="project" value="TreeGrafter"/>
</dbReference>
<dbReference type="EMBL" id="FXAH01000035">
    <property type="protein sequence ID" value="SMF83541.1"/>
    <property type="molecule type" value="Genomic_DNA"/>
</dbReference>
<dbReference type="SUPFAM" id="SSF53649">
    <property type="entry name" value="Alkaline phosphatase-like"/>
    <property type="match status" value="1"/>
</dbReference>
<dbReference type="GO" id="GO:0008484">
    <property type="term" value="F:sulfuric ester hydrolase activity"/>
    <property type="evidence" value="ECO:0007669"/>
    <property type="project" value="TreeGrafter"/>
</dbReference>
<dbReference type="InterPro" id="IPR017850">
    <property type="entry name" value="Alkaline_phosphatase_core_sf"/>
</dbReference>
<dbReference type="PANTHER" id="PTHR45953">
    <property type="entry name" value="IDURONATE 2-SULFATASE"/>
    <property type="match status" value="1"/>
</dbReference>
<evidence type="ECO:0000259" key="4">
    <source>
        <dbReference type="Pfam" id="PF00884"/>
    </source>
</evidence>